<dbReference type="RefSeq" id="WP_073017472.1">
    <property type="nucleotide sequence ID" value="NZ_FQXU01000004.1"/>
</dbReference>
<dbReference type="InterPro" id="IPR051448">
    <property type="entry name" value="CdaR-like_regulators"/>
</dbReference>
<dbReference type="Proteomes" id="UP000184241">
    <property type="component" value="Unassembled WGS sequence"/>
</dbReference>
<evidence type="ECO:0000259" key="2">
    <source>
        <dbReference type="PROSITE" id="PS50887"/>
    </source>
</evidence>
<dbReference type="Pfam" id="PF07905">
    <property type="entry name" value="PucR"/>
    <property type="match status" value="1"/>
</dbReference>
<dbReference type="Pfam" id="PF13556">
    <property type="entry name" value="HTH_30"/>
    <property type="match status" value="1"/>
</dbReference>
<dbReference type="PANTHER" id="PTHR33744">
    <property type="entry name" value="CARBOHYDRATE DIACID REGULATOR"/>
    <property type="match status" value="1"/>
</dbReference>
<evidence type="ECO:0000313" key="3">
    <source>
        <dbReference type="EMBL" id="SHH86570.1"/>
    </source>
</evidence>
<organism evidence="3 4">
    <name type="scientific">Clostridium intestinale DSM 6191</name>
    <dbReference type="NCBI Taxonomy" id="1121320"/>
    <lineage>
        <taxon>Bacteria</taxon>
        <taxon>Bacillati</taxon>
        <taxon>Bacillota</taxon>
        <taxon>Clostridia</taxon>
        <taxon>Eubacteriales</taxon>
        <taxon>Clostridiaceae</taxon>
        <taxon>Clostridium</taxon>
    </lineage>
</organism>
<dbReference type="GO" id="GO:0003677">
    <property type="term" value="F:DNA binding"/>
    <property type="evidence" value="ECO:0007669"/>
    <property type="project" value="UniProtKB-KW"/>
</dbReference>
<gene>
    <name evidence="3" type="ORF">SAMN02745941_01081</name>
</gene>
<dbReference type="PANTHER" id="PTHR33744:SF1">
    <property type="entry name" value="DNA-BINDING TRANSCRIPTIONAL ACTIVATOR ADER"/>
    <property type="match status" value="1"/>
</dbReference>
<dbReference type="InterPro" id="IPR012914">
    <property type="entry name" value="PucR_dom"/>
</dbReference>
<name>A0A1M5WGJ4_9CLOT</name>
<evidence type="ECO:0000256" key="1">
    <source>
        <dbReference type="ARBA" id="ARBA00006754"/>
    </source>
</evidence>
<protein>
    <submittedName>
        <fullName evidence="3">DNA-binding transcriptional regulator, PucR family</fullName>
    </submittedName>
</protein>
<dbReference type="Gene3D" id="1.10.10.2840">
    <property type="entry name" value="PucR C-terminal helix-turn-helix domain"/>
    <property type="match status" value="1"/>
</dbReference>
<dbReference type="InterPro" id="IPR042070">
    <property type="entry name" value="PucR_C-HTH_sf"/>
</dbReference>
<feature type="domain" description="GGDEF" evidence="2">
    <location>
        <begin position="171"/>
        <end position="304"/>
    </location>
</feature>
<proteinExistence type="inferred from homology"/>
<dbReference type="EMBL" id="FQXU01000004">
    <property type="protein sequence ID" value="SHH86570.1"/>
    <property type="molecule type" value="Genomic_DNA"/>
</dbReference>
<reference evidence="3 4" key="1">
    <citation type="submission" date="2016-11" db="EMBL/GenBank/DDBJ databases">
        <authorList>
            <person name="Jaros S."/>
            <person name="Januszkiewicz K."/>
            <person name="Wedrychowicz H."/>
        </authorList>
    </citation>
    <scope>NUCLEOTIDE SEQUENCE [LARGE SCALE GENOMIC DNA]</scope>
    <source>
        <strain evidence="3 4">DSM 6191</strain>
    </source>
</reference>
<sequence length="404" mass="45777">MSISVRDILKLDSLKTLQLVGGETGLEKCVEWIYVAECFENPLEGIKWLQGGEIIFITGVGIKDNTEMLLEFIKGIDERNGAGLVVNVGPYIKTVPSEAIELANKLGMPLFELPWEVKLVEVSREISNAIVLSRIEENSLTHFLSNILFGDGELEGDAIQKAAYFGYNLSGECCICVIDIDGFEKYLKLKDLDDEVSISKLKVTFRKLVQDVLEKHALKVPIIDKDDSVIFFAKSEENFMKRVEKALIEIQQLIHKRIDGITVSVGIGNPYKDLKMMKQSLNEAEIAIDSLKCEGLNNTIIKYKDAGVYSLLFNIKNKHVLENYFRDTLGAISSKDNKDKDLIEILDTYLNENCNITVTAEKLFLHRNTLKYKIKKIEELLNCDLHNFNDCMKVRIALNIQKML</sequence>
<keyword evidence="3" id="KW-0238">DNA-binding</keyword>
<dbReference type="PROSITE" id="PS50887">
    <property type="entry name" value="GGDEF"/>
    <property type="match status" value="1"/>
</dbReference>
<dbReference type="InterPro" id="IPR041522">
    <property type="entry name" value="CdaR_GGDEF"/>
</dbReference>
<dbReference type="AlphaFoldDB" id="A0A1M5WGJ4"/>
<dbReference type="InterPro" id="IPR025736">
    <property type="entry name" value="PucR_C-HTH_dom"/>
</dbReference>
<dbReference type="Pfam" id="PF17853">
    <property type="entry name" value="GGDEF_2"/>
    <property type="match status" value="1"/>
</dbReference>
<evidence type="ECO:0000313" key="4">
    <source>
        <dbReference type="Proteomes" id="UP000184241"/>
    </source>
</evidence>
<accession>A0A1M5WGJ4</accession>
<comment type="similarity">
    <text evidence="1">Belongs to the CdaR family.</text>
</comment>
<dbReference type="InterPro" id="IPR000160">
    <property type="entry name" value="GGDEF_dom"/>
</dbReference>